<dbReference type="InterPro" id="IPR013970">
    <property type="entry name" value="Rfa2"/>
</dbReference>
<dbReference type="GO" id="GO:0000724">
    <property type="term" value="P:double-strand break repair via homologous recombination"/>
    <property type="evidence" value="ECO:0007669"/>
    <property type="project" value="TreeGrafter"/>
</dbReference>
<comment type="subcellular location">
    <subcellularLocation>
        <location evidence="1">Nucleus</location>
    </subcellularLocation>
</comment>
<dbReference type="GO" id="GO:0006284">
    <property type="term" value="P:base-excision repair"/>
    <property type="evidence" value="ECO:0007669"/>
    <property type="project" value="TreeGrafter"/>
</dbReference>
<dbReference type="OrthoDB" id="188186at2759"/>
<dbReference type="Gene3D" id="2.40.50.140">
    <property type="entry name" value="Nucleic acid-binding proteins"/>
    <property type="match status" value="1"/>
</dbReference>
<sequence>MDKATHRVDSSMLRDHTGETVRLVGKVLQLQPPNRALLEAADGGQVTVQLTNDSTIGTRFVEVIGRVLPDGAVQEF</sequence>
<dbReference type="EMBL" id="KZ989121">
    <property type="protein sequence ID" value="RKP28080.1"/>
    <property type="molecule type" value="Genomic_DNA"/>
</dbReference>
<dbReference type="Proteomes" id="UP000278143">
    <property type="component" value="Unassembled WGS sequence"/>
</dbReference>
<evidence type="ECO:0000313" key="4">
    <source>
        <dbReference type="EMBL" id="RKP28080.1"/>
    </source>
</evidence>
<dbReference type="InterPro" id="IPR012340">
    <property type="entry name" value="NA-bd_OB-fold"/>
</dbReference>
<proteinExistence type="inferred from homology"/>
<feature type="non-terminal residue" evidence="4">
    <location>
        <position position="76"/>
    </location>
</feature>
<dbReference type="GO" id="GO:0035861">
    <property type="term" value="C:site of double-strand break"/>
    <property type="evidence" value="ECO:0007669"/>
    <property type="project" value="TreeGrafter"/>
</dbReference>
<dbReference type="GO" id="GO:0003697">
    <property type="term" value="F:single-stranded DNA binding"/>
    <property type="evidence" value="ECO:0007669"/>
    <property type="project" value="TreeGrafter"/>
</dbReference>
<name>A0A4P9Z8K9_9FUNG</name>
<dbReference type="Pfam" id="PF08661">
    <property type="entry name" value="Rep_fac-A_3"/>
    <property type="match status" value="1"/>
</dbReference>
<evidence type="ECO:0000313" key="5">
    <source>
        <dbReference type="Proteomes" id="UP000278143"/>
    </source>
</evidence>
<evidence type="ECO:0000256" key="3">
    <source>
        <dbReference type="ARBA" id="ARBA00023242"/>
    </source>
</evidence>
<dbReference type="PANTHER" id="PTHR15114:SF1">
    <property type="entry name" value="REPLICATION PROTEIN A 14 KDA SUBUNIT"/>
    <property type="match status" value="1"/>
</dbReference>
<dbReference type="PANTHER" id="PTHR15114">
    <property type="entry name" value="REPLICATION PROTEIN A3"/>
    <property type="match status" value="1"/>
</dbReference>
<comment type="similarity">
    <text evidence="2">Belongs to the replication factor A protein 3 family.</text>
</comment>
<organism evidence="4 5">
    <name type="scientific">Syncephalis pseudoplumigaleata</name>
    <dbReference type="NCBI Taxonomy" id="1712513"/>
    <lineage>
        <taxon>Eukaryota</taxon>
        <taxon>Fungi</taxon>
        <taxon>Fungi incertae sedis</taxon>
        <taxon>Zoopagomycota</taxon>
        <taxon>Zoopagomycotina</taxon>
        <taxon>Zoopagomycetes</taxon>
        <taxon>Zoopagales</taxon>
        <taxon>Piptocephalidaceae</taxon>
        <taxon>Syncephalis</taxon>
    </lineage>
</organism>
<dbReference type="GO" id="GO:0006298">
    <property type="term" value="P:mismatch repair"/>
    <property type="evidence" value="ECO:0007669"/>
    <property type="project" value="TreeGrafter"/>
</dbReference>
<keyword evidence="5" id="KW-1185">Reference proteome</keyword>
<protein>
    <submittedName>
        <fullName evidence="4">Replication factor A protein 3</fullName>
    </submittedName>
</protein>
<reference evidence="5" key="1">
    <citation type="journal article" date="2018" name="Nat. Microbiol.">
        <title>Leveraging single-cell genomics to expand the fungal tree of life.</title>
        <authorList>
            <person name="Ahrendt S.R."/>
            <person name="Quandt C.A."/>
            <person name="Ciobanu D."/>
            <person name="Clum A."/>
            <person name="Salamov A."/>
            <person name="Andreopoulos B."/>
            <person name="Cheng J.F."/>
            <person name="Woyke T."/>
            <person name="Pelin A."/>
            <person name="Henrissat B."/>
            <person name="Reynolds N.K."/>
            <person name="Benny G.L."/>
            <person name="Smith M.E."/>
            <person name="James T.Y."/>
            <person name="Grigoriev I.V."/>
        </authorList>
    </citation>
    <scope>NUCLEOTIDE SEQUENCE [LARGE SCALE GENOMIC DNA]</scope>
    <source>
        <strain evidence="5">Benny S71-1</strain>
    </source>
</reference>
<dbReference type="GO" id="GO:0003684">
    <property type="term" value="F:damaged DNA binding"/>
    <property type="evidence" value="ECO:0007669"/>
    <property type="project" value="TreeGrafter"/>
</dbReference>
<gene>
    <name evidence="4" type="ORF">SYNPS1DRAFT_3841</name>
</gene>
<dbReference type="GO" id="GO:0006289">
    <property type="term" value="P:nucleotide-excision repair"/>
    <property type="evidence" value="ECO:0007669"/>
    <property type="project" value="TreeGrafter"/>
</dbReference>
<dbReference type="GO" id="GO:0006260">
    <property type="term" value="P:DNA replication"/>
    <property type="evidence" value="ECO:0007669"/>
    <property type="project" value="InterPro"/>
</dbReference>
<evidence type="ECO:0000256" key="1">
    <source>
        <dbReference type="ARBA" id="ARBA00004123"/>
    </source>
</evidence>
<dbReference type="SUPFAM" id="SSF50249">
    <property type="entry name" value="Nucleic acid-binding proteins"/>
    <property type="match status" value="1"/>
</dbReference>
<dbReference type="GO" id="GO:0005662">
    <property type="term" value="C:DNA replication factor A complex"/>
    <property type="evidence" value="ECO:0007669"/>
    <property type="project" value="TreeGrafter"/>
</dbReference>
<evidence type="ECO:0000256" key="2">
    <source>
        <dbReference type="ARBA" id="ARBA00009761"/>
    </source>
</evidence>
<accession>A0A4P9Z8K9</accession>
<keyword evidence="3" id="KW-0539">Nucleus</keyword>
<dbReference type="AlphaFoldDB" id="A0A4P9Z8K9"/>